<sequence length="224" mass="23823">MSSLRYALIVDIVRSREVPDRAAAQTAVLDAFARAHDVVPLATPLWATVGDEFQALADTLPAALWTATVGRLLLPDGLDVRVGIGRGETRDVAQDGDGPAIKDGSAWWAARDAIDEAHRRADRKESPWVRTWFLDGPVTDEATRTSGHDPSVAVVDAQLLVTDRMIDGMTSPQRSYVGSAALGRTQAQVAAEHGVTQPAVSQGLRRSGGTALLAALALLEEAAR</sequence>
<dbReference type="Proteomes" id="UP000642107">
    <property type="component" value="Unassembled WGS sequence"/>
</dbReference>
<organism evidence="1 2">
    <name type="scientific">Flavimobilis rhizosphaerae</name>
    <dbReference type="NCBI Taxonomy" id="2775421"/>
    <lineage>
        <taxon>Bacteria</taxon>
        <taxon>Bacillati</taxon>
        <taxon>Actinomycetota</taxon>
        <taxon>Actinomycetes</taxon>
        <taxon>Micrococcales</taxon>
        <taxon>Jonesiaceae</taxon>
        <taxon>Flavimobilis</taxon>
    </lineage>
</organism>
<reference evidence="1 2" key="1">
    <citation type="submission" date="2020-09" db="EMBL/GenBank/DDBJ databases">
        <title>Flavimobilis rhizosphaerae sp. nov., isolated from rhizosphere soil of Spartina alterniflora.</title>
        <authorList>
            <person name="Hanqin C."/>
        </authorList>
    </citation>
    <scope>NUCLEOTIDE SEQUENCE [LARGE SCALE GENOMIC DNA]</scope>
    <source>
        <strain evidence="1 2">GY 10621</strain>
    </source>
</reference>
<proteinExistence type="predicted"/>
<evidence type="ECO:0000313" key="2">
    <source>
        <dbReference type="Proteomes" id="UP000642107"/>
    </source>
</evidence>
<keyword evidence="2" id="KW-1185">Reference proteome</keyword>
<evidence type="ECO:0008006" key="3">
    <source>
        <dbReference type="Google" id="ProtNLM"/>
    </source>
</evidence>
<evidence type="ECO:0000313" key="1">
    <source>
        <dbReference type="EMBL" id="MBD9700168.1"/>
    </source>
</evidence>
<dbReference type="RefSeq" id="WP_192281304.1">
    <property type="nucleotide sequence ID" value="NZ_JACZDF010000007.1"/>
</dbReference>
<dbReference type="Pfam" id="PF16264">
    <property type="entry name" value="SatD"/>
    <property type="match status" value="1"/>
</dbReference>
<dbReference type="InterPro" id="IPR032580">
    <property type="entry name" value="SatD"/>
</dbReference>
<dbReference type="EMBL" id="JACZDF010000007">
    <property type="protein sequence ID" value="MBD9700168.1"/>
    <property type="molecule type" value="Genomic_DNA"/>
</dbReference>
<comment type="caution">
    <text evidence="1">The sequence shown here is derived from an EMBL/GenBank/DDBJ whole genome shotgun (WGS) entry which is preliminary data.</text>
</comment>
<protein>
    <recommendedName>
        <fullName evidence="3">SatD family (SatD)</fullName>
    </recommendedName>
</protein>
<name>A0ABR9DT19_9MICO</name>
<accession>A0ABR9DT19</accession>
<gene>
    <name evidence="1" type="ORF">IGS67_11820</name>
</gene>